<dbReference type="AlphaFoldDB" id="A0AAD9FMI5"/>
<accession>A0AAD9FMI5</accession>
<dbReference type="InterPro" id="IPR011057">
    <property type="entry name" value="Mss4-like_sf"/>
</dbReference>
<dbReference type="PANTHER" id="PTHR33337">
    <property type="entry name" value="GFA DOMAIN-CONTAINING PROTEIN"/>
    <property type="match status" value="1"/>
</dbReference>
<evidence type="ECO:0000313" key="7">
    <source>
        <dbReference type="Proteomes" id="UP001182556"/>
    </source>
</evidence>
<dbReference type="SUPFAM" id="SSF51316">
    <property type="entry name" value="Mss4-like"/>
    <property type="match status" value="1"/>
</dbReference>
<dbReference type="GO" id="GO:0046872">
    <property type="term" value="F:metal ion binding"/>
    <property type="evidence" value="ECO:0007669"/>
    <property type="project" value="UniProtKB-KW"/>
</dbReference>
<dbReference type="EMBL" id="JAODAN010000009">
    <property type="protein sequence ID" value="KAK1922019.1"/>
    <property type="molecule type" value="Genomic_DNA"/>
</dbReference>
<feature type="domain" description="CENP-V/GFA" evidence="5">
    <location>
        <begin position="5"/>
        <end position="127"/>
    </location>
</feature>
<dbReference type="GO" id="GO:0016846">
    <property type="term" value="F:carbon-sulfur lyase activity"/>
    <property type="evidence" value="ECO:0007669"/>
    <property type="project" value="InterPro"/>
</dbReference>
<evidence type="ECO:0000256" key="3">
    <source>
        <dbReference type="ARBA" id="ARBA00022833"/>
    </source>
</evidence>
<dbReference type="InterPro" id="IPR006913">
    <property type="entry name" value="CENP-V/GFA"/>
</dbReference>
<dbReference type="PROSITE" id="PS51891">
    <property type="entry name" value="CENP_V_GFA"/>
    <property type="match status" value="1"/>
</dbReference>
<proteinExistence type="inferred from homology"/>
<dbReference type="PANTHER" id="PTHR33337:SF44">
    <property type="entry name" value="DUF636 DOMAIN PROTEIN (AFU_ORTHOLOGUE AFUA_1G09754)"/>
    <property type="match status" value="1"/>
</dbReference>
<dbReference type="Pfam" id="PF04828">
    <property type="entry name" value="GFA"/>
    <property type="match status" value="1"/>
</dbReference>
<comment type="caution">
    <text evidence="6">The sequence shown here is derived from an EMBL/GenBank/DDBJ whole genome shotgun (WGS) entry which is preliminary data.</text>
</comment>
<keyword evidence="3" id="KW-0862">Zinc</keyword>
<evidence type="ECO:0000313" key="6">
    <source>
        <dbReference type="EMBL" id="KAK1922019.1"/>
    </source>
</evidence>
<comment type="similarity">
    <text evidence="1">Belongs to the Gfa family.</text>
</comment>
<evidence type="ECO:0000256" key="4">
    <source>
        <dbReference type="ARBA" id="ARBA00023239"/>
    </source>
</evidence>
<keyword evidence="7" id="KW-1185">Reference proteome</keyword>
<keyword evidence="2" id="KW-0479">Metal-binding</keyword>
<reference evidence="6" key="1">
    <citation type="submission" date="2023-02" db="EMBL/GenBank/DDBJ databases">
        <title>Identification and recombinant expression of a fungal hydrolase from Papiliotrema laurentii that hydrolyzes apple cutin and clears colloidal polyester polyurethane.</title>
        <authorList>
            <consortium name="DOE Joint Genome Institute"/>
            <person name="Roman V.A."/>
            <person name="Bojanowski C."/>
            <person name="Crable B.R."/>
            <person name="Wagner D.N."/>
            <person name="Hung C.S."/>
            <person name="Nadeau L.J."/>
            <person name="Schratz L."/>
            <person name="Haridas S."/>
            <person name="Pangilinan J."/>
            <person name="Lipzen A."/>
            <person name="Na H."/>
            <person name="Yan M."/>
            <person name="Ng V."/>
            <person name="Grigoriev I.V."/>
            <person name="Spatafora J.W."/>
            <person name="Barlow D."/>
            <person name="Biffinger J."/>
            <person name="Kelley-Loughnane N."/>
            <person name="Varaljay V.A."/>
            <person name="Crookes-Goodson W.J."/>
        </authorList>
    </citation>
    <scope>NUCLEOTIDE SEQUENCE</scope>
    <source>
        <strain evidence="6">5307AH</strain>
    </source>
</reference>
<evidence type="ECO:0000259" key="5">
    <source>
        <dbReference type="PROSITE" id="PS51891"/>
    </source>
</evidence>
<name>A0AAD9FMI5_PAPLA</name>
<gene>
    <name evidence="6" type="ORF">DB88DRAFT_496861</name>
</gene>
<organism evidence="6 7">
    <name type="scientific">Papiliotrema laurentii</name>
    <name type="common">Cryptococcus laurentii</name>
    <dbReference type="NCBI Taxonomy" id="5418"/>
    <lineage>
        <taxon>Eukaryota</taxon>
        <taxon>Fungi</taxon>
        <taxon>Dikarya</taxon>
        <taxon>Basidiomycota</taxon>
        <taxon>Agaricomycotina</taxon>
        <taxon>Tremellomycetes</taxon>
        <taxon>Tremellales</taxon>
        <taxon>Rhynchogastremaceae</taxon>
        <taxon>Papiliotrema</taxon>
    </lineage>
</organism>
<dbReference type="Gene3D" id="3.90.1590.10">
    <property type="entry name" value="glutathione-dependent formaldehyde- activating enzyme (gfa)"/>
    <property type="match status" value="1"/>
</dbReference>
<sequence>MPVLLEGSCHCRAVKYTVESNTPVPFCLCQCSICRKVGGYMGSVNIMGNYNTFKILRGEDKIKVYQGALEFDANDKPTKPGNSKRSFCSNCSSMLWNYHDEWPEWIYPFASTIDKPNPLPPIPEGYKLIAIKRDSCPDHVPLPEGVKGEKGYGSMESIEAWHKKTGAWVD</sequence>
<dbReference type="Proteomes" id="UP001182556">
    <property type="component" value="Unassembled WGS sequence"/>
</dbReference>
<evidence type="ECO:0000256" key="2">
    <source>
        <dbReference type="ARBA" id="ARBA00022723"/>
    </source>
</evidence>
<protein>
    <submittedName>
        <fullName evidence="6">Mss4-like protein</fullName>
    </submittedName>
</protein>
<keyword evidence="4" id="KW-0456">Lyase</keyword>
<evidence type="ECO:0000256" key="1">
    <source>
        <dbReference type="ARBA" id="ARBA00005495"/>
    </source>
</evidence>